<feature type="domain" description="Vacuolar sorting protein 39/Transforming growth factor beta receptor-associated zinc finger" evidence="15">
    <location>
        <begin position="850"/>
        <end position="890"/>
    </location>
</feature>
<organism evidence="17 18">
    <name type="scientific">Acer saccharum</name>
    <name type="common">Sugar maple</name>
    <dbReference type="NCBI Taxonomy" id="4024"/>
    <lineage>
        <taxon>Eukaryota</taxon>
        <taxon>Viridiplantae</taxon>
        <taxon>Streptophyta</taxon>
        <taxon>Embryophyta</taxon>
        <taxon>Tracheophyta</taxon>
        <taxon>Spermatophyta</taxon>
        <taxon>Magnoliopsida</taxon>
        <taxon>eudicotyledons</taxon>
        <taxon>Gunneridae</taxon>
        <taxon>Pentapetalae</taxon>
        <taxon>rosids</taxon>
        <taxon>malvids</taxon>
        <taxon>Sapindales</taxon>
        <taxon>Sapindaceae</taxon>
        <taxon>Hippocastanoideae</taxon>
        <taxon>Acereae</taxon>
        <taxon>Acer</taxon>
    </lineage>
</organism>
<feature type="transmembrane region" description="Helical" evidence="11">
    <location>
        <begin position="1048"/>
        <end position="1071"/>
    </location>
</feature>
<keyword evidence="18" id="KW-1185">Reference proteome</keyword>
<evidence type="ECO:0000256" key="1">
    <source>
        <dbReference type="ARBA" id="ARBA00004651"/>
    </source>
</evidence>
<evidence type="ECO:0000256" key="6">
    <source>
        <dbReference type="ARBA" id="ARBA00022958"/>
    </source>
</evidence>
<dbReference type="Pfam" id="PF02705">
    <property type="entry name" value="K_trans"/>
    <property type="match status" value="1"/>
</dbReference>
<feature type="transmembrane region" description="Helical" evidence="11">
    <location>
        <begin position="1116"/>
        <end position="1138"/>
    </location>
</feature>
<dbReference type="GO" id="GO:0005886">
    <property type="term" value="C:plasma membrane"/>
    <property type="evidence" value="ECO:0007669"/>
    <property type="project" value="UniProtKB-SubCell"/>
</dbReference>
<evidence type="ECO:0000256" key="4">
    <source>
        <dbReference type="ARBA" id="ARBA00022538"/>
    </source>
</evidence>
<evidence type="ECO:0000256" key="3">
    <source>
        <dbReference type="ARBA" id="ARBA00022448"/>
    </source>
</evidence>
<feature type="repeat" description="CHCR" evidence="10">
    <location>
        <begin position="597"/>
        <end position="775"/>
    </location>
</feature>
<keyword evidence="3" id="KW-0813">Transport</keyword>
<feature type="transmembrane region" description="Helical" evidence="11">
    <location>
        <begin position="1374"/>
        <end position="1395"/>
    </location>
</feature>
<comment type="caution">
    <text evidence="11">Lacks conserved residue(s) required for the propagation of feature annotation.</text>
</comment>
<feature type="transmembrane region" description="Helical" evidence="11">
    <location>
        <begin position="1091"/>
        <end position="1109"/>
    </location>
</feature>
<dbReference type="InterPro" id="IPR019452">
    <property type="entry name" value="VPS39/TGF_beta_rcpt-assoc_1"/>
</dbReference>
<keyword evidence="6 11" id="KW-0630">Potassium</keyword>
<dbReference type="GO" id="GO:0015079">
    <property type="term" value="F:potassium ion transmembrane transporter activity"/>
    <property type="evidence" value="ECO:0007669"/>
    <property type="project" value="UniProtKB-UniRule"/>
</dbReference>
<keyword evidence="8 11" id="KW-0406">Ion transport</keyword>
<feature type="transmembrane region" description="Helical" evidence="11">
    <location>
        <begin position="1195"/>
        <end position="1215"/>
    </location>
</feature>
<keyword evidence="9 11" id="KW-0472">Membrane</keyword>
<feature type="domain" description="K+ potassium transporter integral membrane" evidence="13">
    <location>
        <begin position="921"/>
        <end position="1412"/>
    </location>
</feature>
<evidence type="ECO:0000259" key="13">
    <source>
        <dbReference type="Pfam" id="PF02705"/>
    </source>
</evidence>
<accession>A0AA39RSL9</accession>
<sequence>MAKSEPKSRTVVEPLAQLDLSPHSISSPIRSLSLSSLLSDSQTLIFVGTQSGFLILLSLSAQNVSFLKGVLVGNSPVESIIVLGEVGKVLVLCDECLFLVDSLLTQPPKKLSFLKGIIVIAKRITSSESESSNLSEINSVNLSNYPSTSTSTSQRLLQKLGSGIRANGVKVKEQEQHRQDISSLPFLKLLLKERKVLLLVDNVGVVVDAHGQPVGGSLVFRRSPDSIGELLMYVVVVRDGKMELYHKSSGICIQTITFGGEGLGQCIAANEEGGSGKLLVVATPTKVICYQKVPYEEQIKDLLRKKDFKEAISLVEELECEGEMSKEMLSFVHAQVGFLLLFDLHFEEAVNHFLQSETMQPSEVFPFIMRDPNRWSLLVPRNRYWGLHPPPAPLEDVVDNGLMGIQRAIFLRKAGVETAIDDDFLSNPPTRADLLELAIKNIIGYLEVSREKELTFSVKEGVDTLLMYLYRALNRVHDMEKLAASENSCIVEELETLLDESGHLRTLAFLYASKGISSKALAIWRVLAKNYSSGLWKDPAVENDLHDDSTDAISGREIAAMEASKILEESSDEDLILQHLGWIADINPVLAVKVLTSDKRPNQLSPDEVIVAIDSKKVEILQSYLQWLIEDKDSNDTQFHTLYALSLAKSALETFEATSSSDNIGTRGVEQTKCYDFGKNSIFQSPVRERLQIFLQSSDLYDPEEVLDLIEGSELWLEKAILYRKLGQETLVLQILALKLEDSEAAEQYCAEIGRPDAYMQLLDMYLDPQDGKEPMFKAAVCLLHNHGESLDPLQVLETLSPDMPLQLASDTILRMLRARLHHHRQGQIVHNLSRAVDIDARLARLEERSRHVQINDESLCDSCQARLGTKLFAMYPDDSIVCYKCFRRQGESTSVTGRDFKQDVLFKPGWLKLYKDTLCLAYQSLGVVYGDISISPIYVFTHTFSGRLKFNEEDDVIFGVLSLVFWTLTLIPLCKYIIFVLGADDNGEGGTFALYSLLCRRAKLGLFSAFHAQNDHLSADSPGLPIKETKTSSLLKEFFDRHHSSQIVLLLVVLLGTSMVIGDGILTPSMSVLSAVNGIKTKATGLHERYTVLIACVILVGLFTLQHFGTHRVGYLFAPIMLAWLLCISGVGIYNTIHWNPGVVRAFSPHYVYIFFKKAGKDGWSSLGGIVLCITGAEAMFADLGHFSQLSIRIAFTAVVYPCLILAYMGEAAYLSKHKEDMERSFYKAIPEVVFWPVFIIATVATVVGSQAIISATFSIISQCRALRCFPRVKVIHTSSQIHGQVYIPEVNWILMVMCLAVVVGFRDTDMIGNAYGLAVATVMLVTTCLMFLVVIMVWRRNVLAAVAFVVIFGSLELLYLSACFAKIHKGGWLSLVLSLIVLSVMCTWHYGTLNKHSYESHNKVGLDMLLNLGPNHGMTHVPGICLIYSNVVPGIPPMFAHFVTNFPAFHQILIFVTIQPLTVPNVPVNQRFLVSRIGPSEFHFFQCVVQYGYKDVRKDNHAFESHLIDTVAEFLRSGGDDCDAGTSGGEMSMNHQQLSPHGPGDAVASRKKVRFRGVGCSKELDELAEARESGLAYMMGNTCVLATETSSYLRKFIINVVYGFLRRNCRRPETALGVPHTSLIEVGMVYRV</sequence>
<name>A0AA39RSL9_ACESA</name>
<keyword evidence="7 11" id="KW-1133">Transmembrane helix</keyword>
<feature type="domain" description="K+ potassium transporter C-terminal" evidence="16">
    <location>
        <begin position="1424"/>
        <end position="1633"/>
    </location>
</feature>
<evidence type="ECO:0000256" key="10">
    <source>
        <dbReference type="PROSITE-ProRule" id="PRU01006"/>
    </source>
</evidence>
<evidence type="ECO:0000313" key="18">
    <source>
        <dbReference type="Proteomes" id="UP001168877"/>
    </source>
</evidence>
<comment type="subcellular location">
    <subcellularLocation>
        <location evidence="1">Cell membrane</location>
        <topology evidence="1">Multi-pass membrane protein</topology>
    </subcellularLocation>
    <subcellularLocation>
        <location evidence="11">Membrane</location>
        <topology evidence="11">Multi-pass membrane protein</topology>
    </subcellularLocation>
</comment>
<dbReference type="Pfam" id="PF10366">
    <property type="entry name" value="Vps39_1"/>
    <property type="match status" value="1"/>
</dbReference>
<dbReference type="InterPro" id="IPR053951">
    <property type="entry name" value="K_trans_N"/>
</dbReference>
<feature type="transmembrane region" description="Helical" evidence="11">
    <location>
        <begin position="1235"/>
        <end position="1262"/>
    </location>
</feature>
<evidence type="ECO:0000259" key="14">
    <source>
        <dbReference type="Pfam" id="PF10366"/>
    </source>
</evidence>
<comment type="function">
    <text evidence="11">Potassium transporter.</text>
</comment>
<evidence type="ECO:0000256" key="2">
    <source>
        <dbReference type="ARBA" id="ARBA00008440"/>
    </source>
</evidence>
<feature type="domain" description="Vacuolar sorting protein 39/Transforming growth factor beta receptor-associated" evidence="14">
    <location>
        <begin position="462"/>
        <end position="543"/>
    </location>
</feature>
<dbReference type="Pfam" id="PF00637">
    <property type="entry name" value="Clathrin"/>
    <property type="match status" value="1"/>
</dbReference>
<dbReference type="Pfam" id="PF22776">
    <property type="entry name" value="K_trans_C"/>
    <property type="match status" value="1"/>
</dbReference>
<evidence type="ECO:0000259" key="15">
    <source>
        <dbReference type="Pfam" id="PF10367"/>
    </source>
</evidence>
<dbReference type="Pfam" id="PF10367">
    <property type="entry name" value="zf-Vps39_C"/>
    <property type="match status" value="1"/>
</dbReference>
<proteinExistence type="inferred from homology"/>
<feature type="transmembrane region" description="Helical" evidence="11">
    <location>
        <begin position="1283"/>
        <end position="1305"/>
    </location>
</feature>
<feature type="transmembrane region" description="Helical" evidence="11">
    <location>
        <begin position="1317"/>
        <end position="1337"/>
    </location>
</feature>
<dbReference type="InterPro" id="IPR000547">
    <property type="entry name" value="Clathrin_H-chain/VPS_repeat"/>
</dbReference>
<reference evidence="17" key="1">
    <citation type="journal article" date="2022" name="Plant J.">
        <title>Strategies of tolerance reflected in two North American maple genomes.</title>
        <authorList>
            <person name="McEvoy S.L."/>
            <person name="Sezen U.U."/>
            <person name="Trouern-Trend A."/>
            <person name="McMahon S.M."/>
            <person name="Schaberg P.G."/>
            <person name="Yang J."/>
            <person name="Wegrzyn J.L."/>
            <person name="Swenson N.G."/>
        </authorList>
    </citation>
    <scope>NUCLEOTIDE SEQUENCE</scope>
    <source>
        <strain evidence="17">NS2018</strain>
    </source>
</reference>
<evidence type="ECO:0000256" key="8">
    <source>
        <dbReference type="ARBA" id="ARBA00023065"/>
    </source>
</evidence>
<evidence type="ECO:0000256" key="5">
    <source>
        <dbReference type="ARBA" id="ARBA00022692"/>
    </source>
</evidence>
<evidence type="ECO:0000259" key="16">
    <source>
        <dbReference type="Pfam" id="PF22776"/>
    </source>
</evidence>
<dbReference type="Proteomes" id="UP001168877">
    <property type="component" value="Unassembled WGS sequence"/>
</dbReference>
<evidence type="ECO:0000256" key="11">
    <source>
        <dbReference type="RuleBase" id="RU321113"/>
    </source>
</evidence>
<feature type="transmembrane region" description="Helical" evidence="11">
    <location>
        <begin position="957"/>
        <end position="979"/>
    </location>
</feature>
<keyword evidence="5 11" id="KW-0812">Transmembrane</keyword>
<keyword evidence="4 11" id="KW-0633">Potassium transport</keyword>
<evidence type="ECO:0000256" key="7">
    <source>
        <dbReference type="ARBA" id="ARBA00022989"/>
    </source>
</evidence>
<gene>
    <name evidence="17" type="ORF">LWI29_024536</name>
</gene>
<dbReference type="GO" id="GO:0006886">
    <property type="term" value="P:intracellular protein transport"/>
    <property type="evidence" value="ECO:0007669"/>
    <property type="project" value="UniProtKB-UniRule"/>
</dbReference>
<dbReference type="PROSITE" id="PS50236">
    <property type="entry name" value="CHCR"/>
    <property type="match status" value="1"/>
</dbReference>
<dbReference type="InterPro" id="IPR003855">
    <property type="entry name" value="K+_transporter"/>
</dbReference>
<dbReference type="PANTHER" id="PTHR30540">
    <property type="entry name" value="OSMOTIC STRESS POTASSIUM TRANSPORTER"/>
    <property type="match status" value="1"/>
</dbReference>
<dbReference type="GO" id="GO:0016192">
    <property type="term" value="P:vesicle-mediated transport"/>
    <property type="evidence" value="ECO:0007669"/>
    <property type="project" value="InterPro"/>
</dbReference>
<comment type="caution">
    <text evidence="17">The sequence shown here is derived from an EMBL/GenBank/DDBJ whole genome shotgun (WGS) entry which is preliminary data.</text>
</comment>
<evidence type="ECO:0000256" key="9">
    <source>
        <dbReference type="ARBA" id="ARBA00023136"/>
    </source>
</evidence>
<protein>
    <recommendedName>
        <fullName evidence="11">Potassium transporter</fullName>
    </recommendedName>
</protein>
<dbReference type="InterPro" id="IPR055358">
    <property type="entry name" value="CHCR"/>
</dbReference>
<dbReference type="InterPro" id="IPR019453">
    <property type="entry name" value="VPS39/TGFA1_Znf"/>
</dbReference>
<dbReference type="InterPro" id="IPR053952">
    <property type="entry name" value="K_trans_C"/>
</dbReference>
<feature type="transmembrane region" description="Helical" evidence="11">
    <location>
        <begin position="1344"/>
        <end position="1362"/>
    </location>
</feature>
<reference evidence="17" key="2">
    <citation type="submission" date="2023-06" db="EMBL/GenBank/DDBJ databases">
        <authorList>
            <person name="Swenson N.G."/>
            <person name="Wegrzyn J.L."/>
            <person name="Mcevoy S.L."/>
        </authorList>
    </citation>
    <scope>NUCLEOTIDE SEQUENCE</scope>
    <source>
        <strain evidence="17">NS2018</strain>
        <tissue evidence="17">Leaf</tissue>
    </source>
</reference>
<feature type="region of interest" description="Disordered" evidence="12">
    <location>
        <begin position="1527"/>
        <end position="1548"/>
    </location>
</feature>
<evidence type="ECO:0000313" key="17">
    <source>
        <dbReference type="EMBL" id="KAK0579320.1"/>
    </source>
</evidence>
<evidence type="ECO:0000256" key="12">
    <source>
        <dbReference type="SAM" id="MobiDB-lite"/>
    </source>
</evidence>
<comment type="similarity">
    <text evidence="2 11">Belongs to the HAK/KUP transporter (TC 2.A.72.3) family.</text>
</comment>
<dbReference type="PANTHER" id="PTHR30540:SF88">
    <property type="entry name" value="POTASSIUM TRANSPORTER 13-RELATED"/>
    <property type="match status" value="1"/>
</dbReference>
<dbReference type="EMBL" id="JAUESC010000385">
    <property type="protein sequence ID" value="KAK0579320.1"/>
    <property type="molecule type" value="Genomic_DNA"/>
</dbReference>
<feature type="transmembrane region" description="Helical" evidence="11">
    <location>
        <begin position="1164"/>
        <end position="1183"/>
    </location>
</feature>
<dbReference type="NCBIfam" id="TIGR00794">
    <property type="entry name" value="kup"/>
    <property type="match status" value="1"/>
</dbReference>